<proteinExistence type="inferred from homology"/>
<evidence type="ECO:0000256" key="1">
    <source>
        <dbReference type="ARBA" id="ARBA00004123"/>
    </source>
</evidence>
<dbReference type="EMBL" id="JAABOA010000629">
    <property type="protein sequence ID" value="KAF9583672.1"/>
    <property type="molecule type" value="Genomic_DNA"/>
</dbReference>
<sequence>METILFADSPSLRRILNRHAKGVLINTAIRWIALYPGDLSDEAVAKGNTLTDIDDSLYQGEGLIRDKVEERKSLVKKSYESMRTSGTKKNVIDRILWVDWKRGLNPQQVAELDLAYYQENSHLWSWKAPEVLMIPRILSHYFLPFFKHHVEVKQDKNSTWIRISIFDGLVPNTLPAPADNIYFIWIGNSDYILSGTVKEEWRIVVTEALLKLFNADKLEERQLSGRSPESLADMLLHKESQGALSTYRMNQLEDNPLVPMPRKRKAIDLDQKYAEGIEHLRAEDMDRIVSRDCFVAADFGPNAQPRLEKVDINLRLPFTQRSKDFDYGKGNSEPFPIKVTLEGTSVIEGLKELALLGIAENPLPKFLVNLHSNATNSVTIEHEDTLDQSGSRA</sequence>
<dbReference type="InterPro" id="IPR052011">
    <property type="entry name" value="CENP-NAC/CAD_complex"/>
</dbReference>
<keyword evidence="6" id="KW-0137">Centromere</keyword>
<dbReference type="Pfam" id="PF05238">
    <property type="entry name" value="CENP-N"/>
    <property type="match status" value="1"/>
</dbReference>
<evidence type="ECO:0000256" key="3">
    <source>
        <dbReference type="ARBA" id="ARBA00005566"/>
    </source>
</evidence>
<keyword evidence="4" id="KW-0158">Chromosome</keyword>
<dbReference type="GO" id="GO:0007059">
    <property type="term" value="P:chromosome segregation"/>
    <property type="evidence" value="ECO:0007669"/>
    <property type="project" value="InterPro"/>
</dbReference>
<organism evidence="7 8">
    <name type="scientific">Lunasporangiospora selenospora</name>
    <dbReference type="NCBI Taxonomy" id="979761"/>
    <lineage>
        <taxon>Eukaryota</taxon>
        <taxon>Fungi</taxon>
        <taxon>Fungi incertae sedis</taxon>
        <taxon>Mucoromycota</taxon>
        <taxon>Mortierellomycotina</taxon>
        <taxon>Mortierellomycetes</taxon>
        <taxon>Mortierellales</taxon>
        <taxon>Mortierellaceae</taxon>
        <taxon>Lunasporangiospora</taxon>
    </lineage>
</organism>
<accession>A0A9P6FXR2</accession>
<evidence type="ECO:0000256" key="4">
    <source>
        <dbReference type="ARBA" id="ARBA00022454"/>
    </source>
</evidence>
<evidence type="ECO:0000256" key="6">
    <source>
        <dbReference type="ARBA" id="ARBA00023328"/>
    </source>
</evidence>
<dbReference type="PANTHER" id="PTHR46790:SF1">
    <property type="entry name" value="CENTROMERE PROTEIN N"/>
    <property type="match status" value="1"/>
</dbReference>
<keyword evidence="8" id="KW-1185">Reference proteome</keyword>
<dbReference type="PANTHER" id="PTHR46790">
    <property type="entry name" value="CENTROMERE PROTEIN N"/>
    <property type="match status" value="1"/>
</dbReference>
<dbReference type="OrthoDB" id="6585699at2759"/>
<gene>
    <name evidence="7" type="ORF">BGW38_008888</name>
</gene>
<evidence type="ECO:0000256" key="5">
    <source>
        <dbReference type="ARBA" id="ARBA00023242"/>
    </source>
</evidence>
<keyword evidence="5" id="KW-0539">Nucleus</keyword>
<dbReference type="GO" id="GO:0034080">
    <property type="term" value="P:CENP-A containing chromatin assembly"/>
    <property type="evidence" value="ECO:0007669"/>
    <property type="project" value="InterPro"/>
</dbReference>
<comment type="caution">
    <text evidence="7">The sequence shown here is derived from an EMBL/GenBank/DDBJ whole genome shotgun (WGS) entry which is preliminary data.</text>
</comment>
<evidence type="ECO:0000313" key="8">
    <source>
        <dbReference type="Proteomes" id="UP000780801"/>
    </source>
</evidence>
<dbReference type="GO" id="GO:0005654">
    <property type="term" value="C:nucleoplasm"/>
    <property type="evidence" value="ECO:0007669"/>
    <property type="project" value="TreeGrafter"/>
</dbReference>
<dbReference type="Proteomes" id="UP000780801">
    <property type="component" value="Unassembled WGS sequence"/>
</dbReference>
<dbReference type="GO" id="GO:0000775">
    <property type="term" value="C:chromosome, centromeric region"/>
    <property type="evidence" value="ECO:0007669"/>
    <property type="project" value="UniProtKB-SubCell"/>
</dbReference>
<comment type="similarity">
    <text evidence="3">Belongs to the CENP-N/CHL4 family.</text>
</comment>
<comment type="subcellular location">
    <subcellularLocation>
        <location evidence="2">Chromosome</location>
        <location evidence="2">Centromere</location>
    </subcellularLocation>
    <subcellularLocation>
        <location evidence="1">Nucleus</location>
    </subcellularLocation>
</comment>
<dbReference type="AlphaFoldDB" id="A0A9P6FXR2"/>
<reference evidence="7" key="1">
    <citation type="journal article" date="2020" name="Fungal Divers.">
        <title>Resolving the Mortierellaceae phylogeny through synthesis of multi-gene phylogenetics and phylogenomics.</title>
        <authorList>
            <person name="Vandepol N."/>
            <person name="Liber J."/>
            <person name="Desiro A."/>
            <person name="Na H."/>
            <person name="Kennedy M."/>
            <person name="Barry K."/>
            <person name="Grigoriev I.V."/>
            <person name="Miller A.N."/>
            <person name="O'Donnell K."/>
            <person name="Stajich J.E."/>
            <person name="Bonito G."/>
        </authorList>
    </citation>
    <scope>NUCLEOTIDE SEQUENCE</scope>
    <source>
        <strain evidence="7">KOD1015</strain>
    </source>
</reference>
<protein>
    <submittedName>
        <fullName evidence="7">Uncharacterized protein</fullName>
    </submittedName>
</protein>
<evidence type="ECO:0000256" key="2">
    <source>
        <dbReference type="ARBA" id="ARBA00004584"/>
    </source>
</evidence>
<evidence type="ECO:0000313" key="7">
    <source>
        <dbReference type="EMBL" id="KAF9583672.1"/>
    </source>
</evidence>
<name>A0A9P6FXR2_9FUNG</name>
<dbReference type="InterPro" id="IPR007902">
    <property type="entry name" value="Chl4/mis15/CENP-N"/>
</dbReference>